<reference evidence="1" key="1">
    <citation type="journal article" date="2020" name="Stud. Mycol.">
        <title>101 Dothideomycetes genomes: a test case for predicting lifestyles and emergence of pathogens.</title>
        <authorList>
            <person name="Haridas S."/>
            <person name="Albert R."/>
            <person name="Binder M."/>
            <person name="Bloem J."/>
            <person name="Labutti K."/>
            <person name="Salamov A."/>
            <person name="Andreopoulos B."/>
            <person name="Baker S."/>
            <person name="Barry K."/>
            <person name="Bills G."/>
            <person name="Bluhm B."/>
            <person name="Cannon C."/>
            <person name="Castanera R."/>
            <person name="Culley D."/>
            <person name="Daum C."/>
            <person name="Ezra D."/>
            <person name="Gonzalez J."/>
            <person name="Henrissat B."/>
            <person name="Kuo A."/>
            <person name="Liang C."/>
            <person name="Lipzen A."/>
            <person name="Lutzoni F."/>
            <person name="Magnuson J."/>
            <person name="Mondo S."/>
            <person name="Nolan M."/>
            <person name="Ohm R."/>
            <person name="Pangilinan J."/>
            <person name="Park H.-J."/>
            <person name="Ramirez L."/>
            <person name="Alfaro M."/>
            <person name="Sun H."/>
            <person name="Tritt A."/>
            <person name="Yoshinaga Y."/>
            <person name="Zwiers L.-H."/>
            <person name="Turgeon B."/>
            <person name="Goodwin S."/>
            <person name="Spatafora J."/>
            <person name="Crous P."/>
            <person name="Grigoriev I."/>
        </authorList>
    </citation>
    <scope>NUCLEOTIDE SEQUENCE</scope>
    <source>
        <strain evidence="1">CBS 473.64</strain>
    </source>
</reference>
<evidence type="ECO:0000313" key="2">
    <source>
        <dbReference type="Proteomes" id="UP000799753"/>
    </source>
</evidence>
<organism evidence="1 2">
    <name type="scientific">Massarina eburnea CBS 473.64</name>
    <dbReference type="NCBI Taxonomy" id="1395130"/>
    <lineage>
        <taxon>Eukaryota</taxon>
        <taxon>Fungi</taxon>
        <taxon>Dikarya</taxon>
        <taxon>Ascomycota</taxon>
        <taxon>Pezizomycotina</taxon>
        <taxon>Dothideomycetes</taxon>
        <taxon>Pleosporomycetidae</taxon>
        <taxon>Pleosporales</taxon>
        <taxon>Massarineae</taxon>
        <taxon>Massarinaceae</taxon>
        <taxon>Massarina</taxon>
    </lineage>
</organism>
<sequence length="110" mass="12110">MAVVALCGAEEIHLLWLGVDIDLPIRTFLSSSPSTGHHNEHIAMGVWQWYKGLAPNTRILMGVGIMAYAGAGMFLTDKVEEKIGFVATDKDKEDLRQAMPKITVVERGSR</sequence>
<dbReference type="OrthoDB" id="2555959at2759"/>
<protein>
    <submittedName>
        <fullName evidence="1">Uncharacterized protein</fullName>
    </submittedName>
</protein>
<dbReference type="AlphaFoldDB" id="A0A6A6RQA8"/>
<gene>
    <name evidence="1" type="ORF">P280DRAFT_521252</name>
</gene>
<proteinExistence type="predicted"/>
<evidence type="ECO:0000313" key="1">
    <source>
        <dbReference type="EMBL" id="KAF2637586.1"/>
    </source>
</evidence>
<accession>A0A6A6RQA8</accession>
<dbReference type="EMBL" id="MU006793">
    <property type="protein sequence ID" value="KAF2637586.1"/>
    <property type="molecule type" value="Genomic_DNA"/>
</dbReference>
<name>A0A6A6RQA8_9PLEO</name>
<keyword evidence="2" id="KW-1185">Reference proteome</keyword>
<dbReference type="Proteomes" id="UP000799753">
    <property type="component" value="Unassembled WGS sequence"/>
</dbReference>